<evidence type="ECO:0000256" key="10">
    <source>
        <dbReference type="ARBA" id="ARBA00023242"/>
    </source>
</evidence>
<dbReference type="GO" id="GO:0005634">
    <property type="term" value="C:nucleus"/>
    <property type="evidence" value="ECO:0007669"/>
    <property type="project" value="UniProtKB-SubCell"/>
</dbReference>
<feature type="compositionally biased region" description="Basic residues" evidence="17">
    <location>
        <begin position="11"/>
        <end position="24"/>
    </location>
</feature>
<comment type="caution">
    <text evidence="19">The sequence shown here is derived from an EMBL/GenBank/DDBJ whole genome shotgun (WGS) entry which is preliminary data.</text>
</comment>
<feature type="site" description="mRNA cap binding" evidence="16">
    <location>
        <position position="184"/>
    </location>
</feature>
<dbReference type="EC" id="2.1.1.56" evidence="3 15"/>
<feature type="region of interest" description="Disordered" evidence="17">
    <location>
        <begin position="332"/>
        <end position="391"/>
    </location>
</feature>
<evidence type="ECO:0000259" key="18">
    <source>
        <dbReference type="PROSITE" id="PS51562"/>
    </source>
</evidence>
<feature type="compositionally biased region" description="Acidic residues" evidence="17">
    <location>
        <begin position="377"/>
        <end position="390"/>
    </location>
</feature>
<dbReference type="InterPro" id="IPR016899">
    <property type="entry name" value="mRNA_G-N7_MeTrfase_euk"/>
</dbReference>
<evidence type="ECO:0000256" key="11">
    <source>
        <dbReference type="ARBA" id="ARBA00032772"/>
    </source>
</evidence>
<dbReference type="GO" id="GO:0004482">
    <property type="term" value="F:mRNA 5'-cap (guanine-N7-)-methyltransferase activity"/>
    <property type="evidence" value="ECO:0007669"/>
    <property type="project" value="UniProtKB-EC"/>
</dbReference>
<dbReference type="EMBL" id="AZHB01000004">
    <property type="protein sequence ID" value="OAA70489.1"/>
    <property type="molecule type" value="Genomic_DNA"/>
</dbReference>
<evidence type="ECO:0000313" key="20">
    <source>
        <dbReference type="Proteomes" id="UP000076744"/>
    </source>
</evidence>
<keyword evidence="9 15" id="KW-0506">mRNA capping</keyword>
<evidence type="ECO:0000256" key="15">
    <source>
        <dbReference type="PIRNR" id="PIRNR028762"/>
    </source>
</evidence>
<evidence type="ECO:0000256" key="17">
    <source>
        <dbReference type="SAM" id="MobiDB-lite"/>
    </source>
</evidence>
<dbReference type="Pfam" id="PF03291">
    <property type="entry name" value="mRNA_G-N7_MeTrfase"/>
    <property type="match status" value="2"/>
</dbReference>
<feature type="site" description="mRNA cap binding" evidence="16">
    <location>
        <position position="283"/>
    </location>
</feature>
<comment type="catalytic activity">
    <reaction evidence="13">
        <text>a 5'-end (5'-triphosphoguanosine)-ribonucleoside in mRNA + S-adenosyl-L-methionine = a 5'-end (N(7)-methyl 5'-triphosphoguanosine)-ribonucleoside in mRNA + S-adenosyl-L-homocysteine</text>
        <dbReference type="Rhea" id="RHEA:67008"/>
        <dbReference type="Rhea" id="RHEA-COMP:17166"/>
        <dbReference type="Rhea" id="RHEA-COMP:17167"/>
        <dbReference type="ChEBI" id="CHEBI:57856"/>
        <dbReference type="ChEBI" id="CHEBI:59789"/>
        <dbReference type="ChEBI" id="CHEBI:156461"/>
        <dbReference type="ChEBI" id="CHEBI:167617"/>
        <dbReference type="EC" id="2.1.1.56"/>
    </reaction>
</comment>
<evidence type="ECO:0000256" key="5">
    <source>
        <dbReference type="ARBA" id="ARBA00022664"/>
    </source>
</evidence>
<evidence type="ECO:0000256" key="3">
    <source>
        <dbReference type="ARBA" id="ARBA00011926"/>
    </source>
</evidence>
<dbReference type="InterPro" id="IPR039753">
    <property type="entry name" value="RG7MT1"/>
</dbReference>
<feature type="region of interest" description="Disordered" evidence="17">
    <location>
        <begin position="1"/>
        <end position="88"/>
    </location>
</feature>
<accession>A0A162MU79</accession>
<feature type="binding site" evidence="16">
    <location>
        <begin position="137"/>
        <end position="138"/>
    </location>
    <ligand>
        <name>mRNA</name>
        <dbReference type="ChEBI" id="CHEBI:33699"/>
    </ligand>
</feature>
<evidence type="ECO:0000256" key="1">
    <source>
        <dbReference type="ARBA" id="ARBA00003378"/>
    </source>
</evidence>
<evidence type="ECO:0000313" key="19">
    <source>
        <dbReference type="EMBL" id="OAA70489.1"/>
    </source>
</evidence>
<keyword evidence="8 15" id="KW-0694">RNA-binding</keyword>
<proteinExistence type="inferred from homology"/>
<dbReference type="Gene3D" id="3.40.50.150">
    <property type="entry name" value="Vaccinia Virus protein VP39"/>
    <property type="match status" value="1"/>
</dbReference>
<evidence type="ECO:0000256" key="9">
    <source>
        <dbReference type="ARBA" id="ARBA00023042"/>
    </source>
</evidence>
<keyword evidence="7 15" id="KW-0949">S-adenosyl-L-methionine</keyword>
<gene>
    <name evidence="19" type="ORF">ISF_02463</name>
</gene>
<feature type="region of interest" description="Disordered" evidence="17">
    <location>
        <begin position="212"/>
        <end position="233"/>
    </location>
</feature>
<evidence type="ECO:0000256" key="12">
    <source>
        <dbReference type="ARBA" id="ARBA00033387"/>
    </source>
</evidence>
<dbReference type="Proteomes" id="UP000076744">
    <property type="component" value="Unassembled WGS sequence"/>
</dbReference>
<feature type="compositionally biased region" description="Basic and acidic residues" evidence="17">
    <location>
        <begin position="67"/>
        <end position="88"/>
    </location>
</feature>
<dbReference type="AlphaFoldDB" id="A0A162MU79"/>
<feature type="site" description="mRNA cap binding" evidence="16">
    <location>
        <position position="434"/>
    </location>
</feature>
<comment type="function">
    <text evidence="1">Responsible for methylating the 5'-cap structure of mRNAs.</text>
</comment>
<feature type="site" description="mRNA cap binding" evidence="16">
    <location>
        <position position="211"/>
    </location>
</feature>
<protein>
    <recommendedName>
        <fullName evidence="14 15">mRNA cap guanine-N(7) methyltransferase</fullName>
        <ecNumber evidence="3 15">2.1.1.56</ecNumber>
    </recommendedName>
    <alternativeName>
        <fullName evidence="11 15">mRNA (guanine-N(7))-methyltransferase</fullName>
    </alternativeName>
    <alternativeName>
        <fullName evidence="12 15">mRNA cap methyltransferase</fullName>
    </alternativeName>
</protein>
<dbReference type="PANTHER" id="PTHR12189:SF2">
    <property type="entry name" value="MRNA CAP GUANINE-N7 METHYLTRANSFERASE"/>
    <property type="match status" value="1"/>
</dbReference>
<feature type="compositionally biased region" description="Low complexity" evidence="17">
    <location>
        <begin position="348"/>
        <end position="376"/>
    </location>
</feature>
<name>A0A162MU79_CORFA</name>
<evidence type="ECO:0000256" key="13">
    <source>
        <dbReference type="ARBA" id="ARBA00044712"/>
    </source>
</evidence>
<evidence type="ECO:0000256" key="6">
    <source>
        <dbReference type="ARBA" id="ARBA00022679"/>
    </source>
</evidence>
<keyword evidence="4 15" id="KW-0489">Methyltransferase</keyword>
<dbReference type="SUPFAM" id="SSF53335">
    <property type="entry name" value="S-adenosyl-L-methionine-dependent methyltransferases"/>
    <property type="match status" value="1"/>
</dbReference>
<dbReference type="InterPro" id="IPR004971">
    <property type="entry name" value="mRNA_G-N7_MeTrfase_dom"/>
</dbReference>
<evidence type="ECO:0000256" key="2">
    <source>
        <dbReference type="ARBA" id="ARBA00004123"/>
    </source>
</evidence>
<dbReference type="PIRSF" id="PIRSF028762">
    <property type="entry name" value="ABD1"/>
    <property type="match status" value="1"/>
</dbReference>
<organism evidence="19 20">
    <name type="scientific">Cordyceps fumosorosea (strain ARSEF 2679)</name>
    <name type="common">Isaria fumosorosea</name>
    <dbReference type="NCBI Taxonomy" id="1081104"/>
    <lineage>
        <taxon>Eukaryota</taxon>
        <taxon>Fungi</taxon>
        <taxon>Dikarya</taxon>
        <taxon>Ascomycota</taxon>
        <taxon>Pezizomycotina</taxon>
        <taxon>Sordariomycetes</taxon>
        <taxon>Hypocreomycetidae</taxon>
        <taxon>Hypocreales</taxon>
        <taxon>Cordycipitaceae</taxon>
        <taxon>Cordyceps</taxon>
    </lineage>
</organism>
<evidence type="ECO:0000256" key="8">
    <source>
        <dbReference type="ARBA" id="ARBA00022884"/>
    </source>
</evidence>
<dbReference type="PROSITE" id="PS51562">
    <property type="entry name" value="RNA_CAP0_MT"/>
    <property type="match status" value="1"/>
</dbReference>
<feature type="domain" description="MRNA cap 0 methyltransferase" evidence="18">
    <location>
        <begin position="128"/>
        <end position="510"/>
    </location>
</feature>
<dbReference type="GeneID" id="30018755"/>
<evidence type="ECO:0000256" key="14">
    <source>
        <dbReference type="ARBA" id="ARBA00049739"/>
    </source>
</evidence>
<feature type="site" description="mRNA cap binding" evidence="16">
    <location>
        <position position="502"/>
    </location>
</feature>
<keyword evidence="20" id="KW-1185">Reference proteome</keyword>
<dbReference type="OrthoDB" id="10248867at2759"/>
<dbReference type="RefSeq" id="XP_018706776.1">
    <property type="nucleotide sequence ID" value="XM_018846069.1"/>
</dbReference>
<dbReference type="InterPro" id="IPR029063">
    <property type="entry name" value="SAM-dependent_MTases_sf"/>
</dbReference>
<keyword evidence="6 15" id="KW-0808">Transferase</keyword>
<evidence type="ECO:0000256" key="4">
    <source>
        <dbReference type="ARBA" id="ARBA00022603"/>
    </source>
</evidence>
<dbReference type="GO" id="GO:0003723">
    <property type="term" value="F:RNA binding"/>
    <property type="evidence" value="ECO:0007669"/>
    <property type="project" value="UniProtKB-KW"/>
</dbReference>
<keyword evidence="5 15" id="KW-0507">mRNA processing</keyword>
<feature type="site" description="mRNA cap binding" evidence="16">
    <location>
        <position position="178"/>
    </location>
</feature>
<keyword evidence="10 15" id="KW-0539">Nucleus</keyword>
<comment type="similarity">
    <text evidence="15">Belongs to the class I-like SAM-binding methyltransferase superfamily. mRNA cap 0 methyltransferase family.</text>
</comment>
<dbReference type="PANTHER" id="PTHR12189">
    <property type="entry name" value="MRNA GUANINE-7- METHYLTRANSFERASE"/>
    <property type="match status" value="1"/>
</dbReference>
<evidence type="ECO:0000256" key="16">
    <source>
        <dbReference type="PIRSR" id="PIRSR028762-2"/>
    </source>
</evidence>
<comment type="subcellular location">
    <subcellularLocation>
        <location evidence="2 15">Nucleus</location>
    </subcellularLocation>
</comment>
<feature type="compositionally biased region" description="Basic and acidic residues" evidence="17">
    <location>
        <begin position="1"/>
        <end position="10"/>
    </location>
</feature>
<reference evidence="19 20" key="1">
    <citation type="journal article" date="2016" name="Genome Biol. Evol.">
        <title>Divergent and convergent evolution of fungal pathogenicity.</title>
        <authorList>
            <person name="Shang Y."/>
            <person name="Xiao G."/>
            <person name="Zheng P."/>
            <person name="Cen K."/>
            <person name="Zhan S."/>
            <person name="Wang C."/>
        </authorList>
    </citation>
    <scope>NUCLEOTIDE SEQUENCE [LARGE SCALE GENOMIC DNA]</scope>
    <source>
        <strain evidence="19 20">ARSEF 2679</strain>
    </source>
</reference>
<dbReference type="STRING" id="1081104.A0A162MU79"/>
<sequence>MARDDDDRGGARSRSRSRSPTRKRKAEETTDDLPQPYNANSLHATKRRAVSPSEQPRKQKRPGARARISEAEREAIRQRQIQRDREAADAAAALAAEQNYRGRGNHDVVRQHYNSVPERGRQWRTTDSKIKGLRVFNNWVKSCLIQRYSPDEDHAPGSRELGRSSGKELLILDIGCGKGGDLNKWQAAPQSVQLYVGLDPADVSIEQARGRYRNMGNPRGGRGGGRGGHHRGPPPRMFDARFHVKDCYGESIEDLEIIQQVGFDPSPMNRRGFDVVSMMFSMHYAFESEKNARNMLRNVAGALKKGGRFIGCIPNSDVLGEHVRKFNAKAAERRAAKKKQEEKDGAPEEGAASAEAGADLEAAAATKAAEDAPAAEQPEDGELEEGEAEPSAEWGNSIYRVRFPGATPEDGVFRPAFGWKYNFFLDEAVEEVPEYVVPWEAFRALAEDYNLELQFHRSFPEIWAAEKDDPELGPLSERMRVREPNGGPLLVSDDEMEAASFYVGFCFYKV</sequence>
<evidence type="ECO:0000256" key="7">
    <source>
        <dbReference type="ARBA" id="ARBA00022691"/>
    </source>
</evidence>
<feature type="compositionally biased region" description="Basic and acidic residues" evidence="17">
    <location>
        <begin position="332"/>
        <end position="346"/>
    </location>
</feature>